<reference evidence="2 3" key="1">
    <citation type="submission" date="2020-05" db="EMBL/GenBank/DDBJ databases">
        <authorList>
            <person name="Khan S.A."/>
            <person name="Jeon C.O."/>
            <person name="Chun B.H."/>
        </authorList>
    </citation>
    <scope>NUCLEOTIDE SEQUENCE [LARGE SCALE GENOMIC DNA]</scope>
    <source>
        <strain evidence="2 3">S1162</strain>
    </source>
</reference>
<dbReference type="RefSeq" id="WP_175269981.1">
    <property type="nucleotide sequence ID" value="NZ_JABFCR010000039.1"/>
</dbReference>
<keyword evidence="1" id="KW-0472">Membrane</keyword>
<keyword evidence="3" id="KW-1185">Reference proteome</keyword>
<sequence>MTISSDKLPPVGLAGLLAEPPPFTVSFTVTLAAASPSDFASAFLTAAAGFAAGLVVFAAGF</sequence>
<keyword evidence="1" id="KW-1133">Transmembrane helix</keyword>
<dbReference type="Proteomes" id="UP000566071">
    <property type="component" value="Unassembled WGS sequence"/>
</dbReference>
<proteinExistence type="predicted"/>
<evidence type="ECO:0000313" key="3">
    <source>
        <dbReference type="Proteomes" id="UP000566071"/>
    </source>
</evidence>
<organism evidence="2 3">
    <name type="scientific">Mucilaginibacter humi</name>
    <dbReference type="NCBI Taxonomy" id="2732510"/>
    <lineage>
        <taxon>Bacteria</taxon>
        <taxon>Pseudomonadati</taxon>
        <taxon>Bacteroidota</taxon>
        <taxon>Sphingobacteriia</taxon>
        <taxon>Sphingobacteriales</taxon>
        <taxon>Sphingobacteriaceae</taxon>
        <taxon>Mucilaginibacter</taxon>
    </lineage>
</organism>
<comment type="caution">
    <text evidence="2">The sequence shown here is derived from an EMBL/GenBank/DDBJ whole genome shotgun (WGS) entry which is preliminary data.</text>
</comment>
<feature type="transmembrane region" description="Helical" evidence="1">
    <location>
        <begin position="39"/>
        <end position="59"/>
    </location>
</feature>
<protein>
    <submittedName>
        <fullName evidence="2">Uncharacterized protein</fullName>
    </submittedName>
</protein>
<dbReference type="EMBL" id="JABFCR010000039">
    <property type="protein sequence ID" value="NNU34297.1"/>
    <property type="molecule type" value="Genomic_DNA"/>
</dbReference>
<gene>
    <name evidence="2" type="ORF">HK413_09310</name>
</gene>
<name>A0ABX1W7A5_9SPHI</name>
<evidence type="ECO:0000313" key="2">
    <source>
        <dbReference type="EMBL" id="NNU34297.1"/>
    </source>
</evidence>
<keyword evidence="1" id="KW-0812">Transmembrane</keyword>
<evidence type="ECO:0000256" key="1">
    <source>
        <dbReference type="SAM" id="Phobius"/>
    </source>
</evidence>
<accession>A0ABX1W7A5</accession>